<dbReference type="Proteomes" id="UP000318582">
    <property type="component" value="Unassembled WGS sequence"/>
</dbReference>
<dbReference type="GO" id="GO:0009966">
    <property type="term" value="P:regulation of signal transduction"/>
    <property type="evidence" value="ECO:0007669"/>
    <property type="project" value="InterPro"/>
</dbReference>
<dbReference type="GO" id="GO:0004864">
    <property type="term" value="F:protein phosphatase inhibitor activity"/>
    <property type="evidence" value="ECO:0007669"/>
    <property type="project" value="InterPro"/>
</dbReference>
<dbReference type="EMBL" id="QEAQ01000010">
    <property type="protein sequence ID" value="TPX61106.1"/>
    <property type="molecule type" value="Genomic_DNA"/>
</dbReference>
<accession>A0A507EBF9</accession>
<name>A0A507EBF9_9FUNG</name>
<feature type="compositionally biased region" description="Basic and acidic residues" evidence="1">
    <location>
        <begin position="91"/>
        <end position="100"/>
    </location>
</feature>
<gene>
    <name evidence="2" type="ORF">PhCBS80983_g01385</name>
</gene>
<feature type="compositionally biased region" description="Acidic residues" evidence="1">
    <location>
        <begin position="194"/>
        <end position="210"/>
    </location>
</feature>
<dbReference type="PANTHER" id="PTHR12398:SF20">
    <property type="entry name" value="PROTEIN PHOSPHATASE 1 REGULATORY INHIBITOR SUBUNIT 2"/>
    <property type="match status" value="1"/>
</dbReference>
<reference evidence="2 3" key="1">
    <citation type="journal article" date="2019" name="Sci. Rep.">
        <title>Comparative genomics of chytrid fungi reveal insights into the obligate biotrophic and pathogenic lifestyle of Synchytrium endobioticum.</title>
        <authorList>
            <person name="van de Vossenberg B.T.L.H."/>
            <person name="Warris S."/>
            <person name="Nguyen H.D.T."/>
            <person name="van Gent-Pelzer M.P.E."/>
            <person name="Joly D.L."/>
            <person name="van de Geest H.C."/>
            <person name="Bonants P.J.M."/>
            <person name="Smith D.S."/>
            <person name="Levesque C.A."/>
            <person name="van der Lee T.A.J."/>
        </authorList>
    </citation>
    <scope>NUCLEOTIDE SEQUENCE [LARGE SCALE GENOMIC DNA]</scope>
    <source>
        <strain evidence="2 3">CBS 809.83</strain>
    </source>
</reference>
<dbReference type="Pfam" id="PF04979">
    <property type="entry name" value="IPP-2"/>
    <property type="match status" value="1"/>
</dbReference>
<organism evidence="2 3">
    <name type="scientific">Powellomyces hirtus</name>
    <dbReference type="NCBI Taxonomy" id="109895"/>
    <lineage>
        <taxon>Eukaryota</taxon>
        <taxon>Fungi</taxon>
        <taxon>Fungi incertae sedis</taxon>
        <taxon>Chytridiomycota</taxon>
        <taxon>Chytridiomycota incertae sedis</taxon>
        <taxon>Chytridiomycetes</taxon>
        <taxon>Spizellomycetales</taxon>
        <taxon>Powellomycetaceae</taxon>
        <taxon>Powellomyces</taxon>
    </lineage>
</organism>
<dbReference type="PANTHER" id="PTHR12398">
    <property type="entry name" value="PROTEIN PHOSPHATASE INHIBITOR"/>
    <property type="match status" value="1"/>
</dbReference>
<proteinExistence type="predicted"/>
<sequence length="254" mass="27944">MPKGILKHSADAEVPTRGIKWDEDNLMITEAQKGGTMKIDEPKTPYIRYDSANDMLLGSTGSVPPMELSTAIDNAKAQQQAESVAGNEAQDATRQRRVSVDEWDDDADEENMDPEELEKHRKFEALRASHYNMKAALKGTGTRKGRDPSPIPTATDGNDADDNDDDEDEDDKDNDDTDNNNDEQESDPLGAETFDLEMDADDNNDDEDDGNAGPNIGGLRLTPQHTVSHNTVIPLDSVALHRASHPHQPHMDLS</sequence>
<evidence type="ECO:0000313" key="2">
    <source>
        <dbReference type="EMBL" id="TPX61106.1"/>
    </source>
</evidence>
<dbReference type="STRING" id="109895.A0A507EBF9"/>
<dbReference type="AlphaFoldDB" id="A0A507EBF9"/>
<keyword evidence="3" id="KW-1185">Reference proteome</keyword>
<protein>
    <recommendedName>
        <fullName evidence="4">Protein phosphatase inhibitor 2</fullName>
    </recommendedName>
</protein>
<evidence type="ECO:0008006" key="4">
    <source>
        <dbReference type="Google" id="ProtNLM"/>
    </source>
</evidence>
<evidence type="ECO:0000313" key="3">
    <source>
        <dbReference type="Proteomes" id="UP000318582"/>
    </source>
</evidence>
<feature type="region of interest" description="Disordered" evidence="1">
    <location>
        <begin position="73"/>
        <end position="119"/>
    </location>
</feature>
<feature type="compositionally biased region" description="Acidic residues" evidence="1">
    <location>
        <begin position="101"/>
        <end position="116"/>
    </location>
</feature>
<dbReference type="InterPro" id="IPR007062">
    <property type="entry name" value="PPI-2"/>
</dbReference>
<feature type="compositionally biased region" description="Acidic residues" evidence="1">
    <location>
        <begin position="158"/>
        <end position="186"/>
    </location>
</feature>
<evidence type="ECO:0000256" key="1">
    <source>
        <dbReference type="SAM" id="MobiDB-lite"/>
    </source>
</evidence>
<feature type="region of interest" description="Disordered" evidence="1">
    <location>
        <begin position="136"/>
        <end position="225"/>
    </location>
</feature>
<comment type="caution">
    <text evidence="2">The sequence shown here is derived from an EMBL/GenBank/DDBJ whole genome shotgun (WGS) entry which is preliminary data.</text>
</comment>